<dbReference type="GO" id="GO:0006633">
    <property type="term" value="P:fatty acid biosynthetic process"/>
    <property type="evidence" value="ECO:0007669"/>
    <property type="project" value="TreeGrafter"/>
</dbReference>
<dbReference type="OrthoDB" id="10050735at2759"/>
<dbReference type="Proteomes" id="UP000663832">
    <property type="component" value="Unassembled WGS sequence"/>
</dbReference>
<dbReference type="Proteomes" id="UP000663877">
    <property type="component" value="Unassembled WGS sequence"/>
</dbReference>
<keyword evidence="7" id="KW-1185">Reference proteome</keyword>
<protein>
    <recommendedName>
        <fullName evidence="3">Ketoreductase (KR) domain-containing protein</fullName>
    </recommendedName>
</protein>
<name>A0A813XBM8_9BILA</name>
<dbReference type="AlphaFoldDB" id="A0A813XBM8"/>
<gene>
    <name evidence="4" type="ORF">BJG266_LOCUS8723</name>
    <name evidence="5" type="ORF">QVE165_LOCUS38169</name>
    <name evidence="6" type="ORF">QVE165_LOCUS38201</name>
</gene>
<evidence type="ECO:0000313" key="4">
    <source>
        <dbReference type="EMBL" id="CAF0867608.1"/>
    </source>
</evidence>
<evidence type="ECO:0000259" key="3">
    <source>
        <dbReference type="Pfam" id="PF08659"/>
    </source>
</evidence>
<comment type="caution">
    <text evidence="4">The sequence shown here is derived from an EMBL/GenBank/DDBJ whole genome shotgun (WGS) entry which is preliminary data.</text>
</comment>
<evidence type="ECO:0000256" key="2">
    <source>
        <dbReference type="ARBA" id="ARBA00022553"/>
    </source>
</evidence>
<dbReference type="InterPro" id="IPR036291">
    <property type="entry name" value="NAD(P)-bd_dom_sf"/>
</dbReference>
<dbReference type="EMBL" id="CAJNOM010000407">
    <property type="protein sequence ID" value="CAF1420358.1"/>
    <property type="molecule type" value="Genomic_DNA"/>
</dbReference>
<dbReference type="GO" id="GO:0005886">
    <property type="term" value="C:plasma membrane"/>
    <property type="evidence" value="ECO:0007669"/>
    <property type="project" value="TreeGrafter"/>
</dbReference>
<keyword evidence="2" id="KW-0597">Phosphoprotein</keyword>
<dbReference type="Gene3D" id="3.40.50.720">
    <property type="entry name" value="NAD(P)-binding Rossmann-like Domain"/>
    <property type="match status" value="1"/>
</dbReference>
<dbReference type="GO" id="GO:0004312">
    <property type="term" value="F:fatty acid synthase activity"/>
    <property type="evidence" value="ECO:0007669"/>
    <property type="project" value="TreeGrafter"/>
</dbReference>
<dbReference type="PANTHER" id="PTHR43775">
    <property type="entry name" value="FATTY ACID SYNTHASE"/>
    <property type="match status" value="1"/>
</dbReference>
<evidence type="ECO:0000313" key="7">
    <source>
        <dbReference type="Proteomes" id="UP000663832"/>
    </source>
</evidence>
<dbReference type="EMBL" id="CAJNOI010000027">
    <property type="protein sequence ID" value="CAF0867608.1"/>
    <property type="molecule type" value="Genomic_DNA"/>
</dbReference>
<feature type="domain" description="Ketoreductase (KR)" evidence="3">
    <location>
        <begin position="32"/>
        <end position="126"/>
    </location>
</feature>
<organism evidence="4 8">
    <name type="scientific">Adineta steineri</name>
    <dbReference type="NCBI Taxonomy" id="433720"/>
    <lineage>
        <taxon>Eukaryota</taxon>
        <taxon>Metazoa</taxon>
        <taxon>Spiralia</taxon>
        <taxon>Gnathifera</taxon>
        <taxon>Rotifera</taxon>
        <taxon>Eurotatoria</taxon>
        <taxon>Bdelloidea</taxon>
        <taxon>Adinetida</taxon>
        <taxon>Adinetidae</taxon>
        <taxon>Adineta</taxon>
    </lineage>
</organism>
<evidence type="ECO:0000313" key="5">
    <source>
        <dbReference type="EMBL" id="CAF1419933.1"/>
    </source>
</evidence>
<dbReference type="Pfam" id="PF08659">
    <property type="entry name" value="KR"/>
    <property type="match status" value="1"/>
</dbReference>
<dbReference type="PANTHER" id="PTHR43775:SF37">
    <property type="entry name" value="SI:DKEY-61P9.11"/>
    <property type="match status" value="1"/>
</dbReference>
<evidence type="ECO:0000313" key="6">
    <source>
        <dbReference type="EMBL" id="CAF1420358.1"/>
    </source>
</evidence>
<sequence>MLVPDLEKFLRRIHRVIEYNAEKHETIQQTMVAVFAEDRTLNNLTQEHLSLVLPPKVRGAWYLHQVTQLLHAPIHFFIMFSSIRNHLREVSSDGYNADNQFLDALAHYRFAKLNLPVLSISLPAVSGAEMFHHQKEMLSTLSVTQGFQ</sequence>
<dbReference type="GO" id="GO:0005737">
    <property type="term" value="C:cytoplasm"/>
    <property type="evidence" value="ECO:0007669"/>
    <property type="project" value="TreeGrafter"/>
</dbReference>
<dbReference type="EMBL" id="CAJNOM010000406">
    <property type="protein sequence ID" value="CAF1419933.1"/>
    <property type="molecule type" value="Genomic_DNA"/>
</dbReference>
<dbReference type="InterPro" id="IPR013968">
    <property type="entry name" value="PKS_KR"/>
</dbReference>
<evidence type="ECO:0000256" key="1">
    <source>
        <dbReference type="ARBA" id="ARBA00022450"/>
    </source>
</evidence>
<evidence type="ECO:0000313" key="8">
    <source>
        <dbReference type="Proteomes" id="UP000663877"/>
    </source>
</evidence>
<dbReference type="InterPro" id="IPR050091">
    <property type="entry name" value="PKS_NRPS_Biosynth_Enz"/>
</dbReference>
<keyword evidence="1" id="KW-0596">Phosphopantetheine</keyword>
<accession>A0A813XBM8</accession>
<proteinExistence type="predicted"/>
<dbReference type="SUPFAM" id="SSF51735">
    <property type="entry name" value="NAD(P)-binding Rossmann-fold domains"/>
    <property type="match status" value="1"/>
</dbReference>
<reference evidence="4" key="1">
    <citation type="submission" date="2021-02" db="EMBL/GenBank/DDBJ databases">
        <authorList>
            <person name="Nowell W R."/>
        </authorList>
    </citation>
    <scope>NUCLEOTIDE SEQUENCE</scope>
</reference>